<dbReference type="Gene3D" id="1.20.58.2240">
    <property type="match status" value="1"/>
</dbReference>
<organism evidence="5 6">
    <name type="scientific">Spiribacter onubensis</name>
    <dbReference type="NCBI Taxonomy" id="3122420"/>
    <lineage>
        <taxon>Bacteria</taxon>
        <taxon>Pseudomonadati</taxon>
        <taxon>Pseudomonadota</taxon>
        <taxon>Gammaproteobacteria</taxon>
        <taxon>Chromatiales</taxon>
        <taxon>Ectothiorhodospiraceae</taxon>
        <taxon>Spiribacter</taxon>
    </lineage>
</organism>
<sequence length="512" mass="53958">MDVGTRSARAGVVQADGCELAREICAFPLLEGPAQHRTYRFSDIRIAVRQAVSAAVDSAGVEPAAISGLALSATCSLVLRDAAGEPLSTDPGEGDVVAWCDHRAADEARDCSQSPHALVDRNGGFISPEMQTPKLLWIKRHRPVHWQRLGQALDLSDALAMDVTGVPVRSLCSMVAKWPYDGRSGWLVDYLRTIGLEDLPERVGFSIPIRLPGTVAGPLSGSAADAMSLSAGIPVAVGLVDAFAGALGATGMTSPNAAGNCLNLITGTSNVIMSVGSTRAGASGFWGPYRDVIMPGAWVSEAGQSAAGALLDHLLELWSPGGERGGPSHAEVLDRIDQLYASEGPHLAGDIHLLPDFAGNRAPFGDPSARGLITGLPLERGMDALCRVYWRGAVSLALGIRQLLEHGGMPWDGDELAMLGGFSRTRLLIQLFADVTGRRMVCGEAGDRVIDGTAALALKAAGDNRDLASIAAALIDRTAAFEPDPDASRLFDRDYKIFNTLQKQRDAIDQVG</sequence>
<dbReference type="Pfam" id="PF02782">
    <property type="entry name" value="FGGY_C"/>
    <property type="match status" value="1"/>
</dbReference>
<dbReference type="Proteomes" id="UP001556653">
    <property type="component" value="Unassembled WGS sequence"/>
</dbReference>
<feature type="domain" description="Carbohydrate kinase FGGY N-terminal" evidence="3">
    <location>
        <begin position="1"/>
        <end position="248"/>
    </location>
</feature>
<dbReference type="InterPro" id="IPR018484">
    <property type="entry name" value="FGGY_N"/>
</dbReference>
<evidence type="ECO:0000313" key="5">
    <source>
        <dbReference type="EMBL" id="MEX0386080.1"/>
    </source>
</evidence>
<feature type="domain" description="Carbohydrate kinase FGGY C-terminal" evidence="4">
    <location>
        <begin position="263"/>
        <end position="461"/>
    </location>
</feature>
<dbReference type="InterPro" id="IPR018485">
    <property type="entry name" value="FGGY_C"/>
</dbReference>
<evidence type="ECO:0000259" key="3">
    <source>
        <dbReference type="Pfam" id="PF00370"/>
    </source>
</evidence>
<evidence type="ECO:0000313" key="6">
    <source>
        <dbReference type="Proteomes" id="UP001556653"/>
    </source>
</evidence>
<evidence type="ECO:0000256" key="2">
    <source>
        <dbReference type="ARBA" id="ARBA00022777"/>
    </source>
</evidence>
<accession>A0ABV3S7Q8</accession>
<dbReference type="SUPFAM" id="SSF53067">
    <property type="entry name" value="Actin-like ATPase domain"/>
    <property type="match status" value="2"/>
</dbReference>
<dbReference type="PIRSF" id="PIRSF000538">
    <property type="entry name" value="GlpK"/>
    <property type="match status" value="1"/>
</dbReference>
<reference evidence="5 6" key="1">
    <citation type="submission" date="2024-02" db="EMBL/GenBank/DDBJ databases">
        <title>New especies of Spiribacter isolated from saline water.</title>
        <authorList>
            <person name="Leon M.J."/>
            <person name="De La Haba R."/>
            <person name="Sanchez-Porro C."/>
            <person name="Ventosa A."/>
        </authorList>
    </citation>
    <scope>NUCLEOTIDE SEQUENCE [LARGE SCALE GENOMIC DNA]</scope>
    <source>
        <strain evidence="6">ag22IC4-227</strain>
    </source>
</reference>
<proteinExistence type="predicted"/>
<comment type="caution">
    <text evidence="5">The sequence shown here is derived from an EMBL/GenBank/DDBJ whole genome shotgun (WGS) entry which is preliminary data.</text>
</comment>
<keyword evidence="2 5" id="KW-0418">Kinase</keyword>
<dbReference type="InterPro" id="IPR000577">
    <property type="entry name" value="Carb_kinase_FGGY"/>
</dbReference>
<dbReference type="GO" id="GO:0016301">
    <property type="term" value="F:kinase activity"/>
    <property type="evidence" value="ECO:0007669"/>
    <property type="project" value="UniProtKB-KW"/>
</dbReference>
<keyword evidence="6" id="KW-1185">Reference proteome</keyword>
<dbReference type="InterPro" id="IPR043129">
    <property type="entry name" value="ATPase_NBD"/>
</dbReference>
<keyword evidence="1" id="KW-0808">Transferase</keyword>
<evidence type="ECO:0000259" key="4">
    <source>
        <dbReference type="Pfam" id="PF02782"/>
    </source>
</evidence>
<dbReference type="Pfam" id="PF00370">
    <property type="entry name" value="FGGY_N"/>
    <property type="match status" value="1"/>
</dbReference>
<gene>
    <name evidence="5" type="ORF">V6X64_03590</name>
</gene>
<dbReference type="Gene3D" id="3.30.420.40">
    <property type="match status" value="1"/>
</dbReference>
<dbReference type="PANTHER" id="PTHR43435">
    <property type="entry name" value="RIBULOKINASE"/>
    <property type="match status" value="1"/>
</dbReference>
<name>A0ABV3S7Q8_9GAMM</name>
<dbReference type="PANTHER" id="PTHR43435:SF4">
    <property type="entry name" value="FGGY CARBOHYDRATE KINASE DOMAIN-CONTAINING PROTEIN"/>
    <property type="match status" value="1"/>
</dbReference>
<protein>
    <submittedName>
        <fullName evidence="5">FGGY-family carbohydrate kinase</fullName>
    </submittedName>
</protein>
<evidence type="ECO:0000256" key="1">
    <source>
        <dbReference type="ARBA" id="ARBA00022679"/>
    </source>
</evidence>
<dbReference type="EMBL" id="JBAKFJ010000001">
    <property type="protein sequence ID" value="MEX0386080.1"/>
    <property type="molecule type" value="Genomic_DNA"/>
</dbReference>